<evidence type="ECO:0000256" key="16">
    <source>
        <dbReference type="ARBA" id="ARBA00048493"/>
    </source>
</evidence>
<dbReference type="InterPro" id="IPR011004">
    <property type="entry name" value="Trimer_LpxA-like_sf"/>
</dbReference>
<evidence type="ECO:0000256" key="11">
    <source>
        <dbReference type="ARBA" id="ARBA00022984"/>
    </source>
</evidence>
<keyword evidence="8 18" id="KW-0677">Repeat</keyword>
<comment type="subcellular location">
    <subcellularLocation>
        <location evidence="1 18">Cytoplasm</location>
    </subcellularLocation>
</comment>
<feature type="binding site" evidence="18">
    <location>
        <position position="404"/>
    </location>
    <ligand>
        <name>acetyl-CoA</name>
        <dbReference type="ChEBI" id="CHEBI:57288"/>
    </ligand>
</feature>
<keyword evidence="9 18" id="KW-0460">Magnesium</keyword>
<feature type="binding site" evidence="18">
    <location>
        <position position="75"/>
    </location>
    <ligand>
        <name>UDP-N-acetyl-alpha-D-glucosamine</name>
        <dbReference type="ChEBI" id="CHEBI:57705"/>
    </ligand>
</feature>
<sequence length="435" mass="48288">MGSTGIILAAGRGTRMGGGVPKVLLEVASVPMLEHVIISIIGYVNNIIVVASQELVKNSKFKIIEGRYRFITVIQEEPSGTMDALRCAFDQCIEIHSKILIALGDAPLIEQNIISELVNSDSDLFISAFESNRENEYGKLIIDNGKLIEIVEHKQSTQLQRKITICNSGLLSCSKVLALRFLQENYSKKEPKNEQYLTDIVKYLHLNQATIKFDKFEEKYLCGANTRQELVVIEEFMQEKLRNNLIENGVVMIAPKTVFLTPFTFVEPGVIIYPYTVLGKEVYIKSGVKILSFSHIEGAKIEKNCIVGPFARIRPDTELRENAKIGNFVEVKNSIIGDNSKCSHLSYIGDAYIGEGVNIGAGSVFCNYDGAKKHKSNVGDNTFIGSNTSIVSPLTIERDSFIAAGTVLTKNMPEGSFAISRPELIVKKRRHKKAF</sequence>
<feature type="binding site" evidence="18">
    <location>
        <position position="361"/>
    </location>
    <ligand>
        <name>acetyl-CoA</name>
        <dbReference type="ChEBI" id="CHEBI:57288"/>
    </ligand>
</feature>
<organism evidence="20 21">
    <name type="scientific">Candidatus Cyrtobacter comes</name>
    <dbReference type="NCBI Taxonomy" id="675776"/>
    <lineage>
        <taxon>Bacteria</taxon>
        <taxon>Pseudomonadati</taxon>
        <taxon>Pseudomonadota</taxon>
        <taxon>Alphaproteobacteria</taxon>
        <taxon>Rickettsiales</taxon>
        <taxon>Candidatus Midichloriaceae</taxon>
        <taxon>Candidatus Cyrtobacter</taxon>
    </lineage>
</organism>
<dbReference type="Gene3D" id="2.160.10.10">
    <property type="entry name" value="Hexapeptide repeat proteins"/>
    <property type="match status" value="1"/>
</dbReference>
<keyword evidence="4 18" id="KW-0963">Cytoplasm</keyword>
<evidence type="ECO:0000256" key="12">
    <source>
        <dbReference type="ARBA" id="ARBA00023268"/>
    </source>
</evidence>
<dbReference type="HAMAP" id="MF_01631">
    <property type="entry name" value="GlmU"/>
    <property type="match status" value="1"/>
</dbReference>
<keyword evidence="11 18" id="KW-0573">Peptidoglycan synthesis</keyword>
<comment type="pathway">
    <text evidence="18">Nucleotide-sugar biosynthesis; UDP-N-acetyl-alpha-D-glucosamine biosynthesis; N-acetyl-alpha-D-glucosamine 1-phosphate from alpha-D-glucosamine 6-phosphate (route II): step 2/2.</text>
</comment>
<feature type="binding site" evidence="18">
    <location>
        <position position="347"/>
    </location>
    <ligand>
        <name>UDP-N-acetyl-alpha-D-glucosamine</name>
        <dbReference type="ChEBI" id="CHEBI:57705"/>
    </ligand>
</feature>
<keyword evidence="6 18" id="KW-0548">Nucleotidyltransferase</keyword>
<keyword evidence="12 18" id="KW-0511">Multifunctional enzyme</keyword>
<feature type="binding site" evidence="18">
    <location>
        <begin position="8"/>
        <end position="11"/>
    </location>
    <ligand>
        <name>UDP-N-acetyl-alpha-D-glucosamine</name>
        <dbReference type="ChEBI" id="CHEBI:57705"/>
    </ligand>
</feature>
<evidence type="ECO:0000256" key="8">
    <source>
        <dbReference type="ARBA" id="ARBA00022737"/>
    </source>
</evidence>
<evidence type="ECO:0000256" key="15">
    <source>
        <dbReference type="ARBA" id="ARBA00048247"/>
    </source>
</evidence>
<feature type="binding site" evidence="18">
    <location>
        <begin position="367"/>
        <end position="368"/>
    </location>
    <ligand>
        <name>acetyl-CoA</name>
        <dbReference type="ChEBI" id="CHEBI:57288"/>
    </ligand>
</feature>
<dbReference type="InterPro" id="IPR029044">
    <property type="entry name" value="Nucleotide-diphossugar_trans"/>
</dbReference>
<comment type="subunit">
    <text evidence="18">Homotrimer.</text>
</comment>
<keyword evidence="14 18" id="KW-0961">Cell wall biogenesis/degradation</keyword>
<keyword evidence="13 18" id="KW-0012">Acyltransferase</keyword>
<dbReference type="InterPro" id="IPR005882">
    <property type="entry name" value="Bifunctional_GlmU"/>
</dbReference>
<feature type="binding site" evidence="18">
    <location>
        <position position="421"/>
    </location>
    <ligand>
        <name>acetyl-CoA</name>
        <dbReference type="ChEBI" id="CHEBI:57288"/>
    </ligand>
</feature>
<feature type="active site" description="Proton acceptor" evidence="18">
    <location>
        <position position="344"/>
    </location>
</feature>
<comment type="pathway">
    <text evidence="18">Nucleotide-sugar biosynthesis; UDP-N-acetyl-alpha-D-glucosamine biosynthesis; UDP-N-acetyl-alpha-D-glucosamine from N-acetyl-alpha-D-glucosamine 1-phosphate: step 1/1.</text>
</comment>
<evidence type="ECO:0000256" key="5">
    <source>
        <dbReference type="ARBA" id="ARBA00022679"/>
    </source>
</evidence>
<comment type="catalytic activity">
    <reaction evidence="16 18">
        <text>N-acetyl-alpha-D-glucosamine 1-phosphate + UTP + H(+) = UDP-N-acetyl-alpha-D-glucosamine + diphosphate</text>
        <dbReference type="Rhea" id="RHEA:13509"/>
        <dbReference type="ChEBI" id="CHEBI:15378"/>
        <dbReference type="ChEBI" id="CHEBI:33019"/>
        <dbReference type="ChEBI" id="CHEBI:46398"/>
        <dbReference type="ChEBI" id="CHEBI:57705"/>
        <dbReference type="ChEBI" id="CHEBI:57776"/>
        <dbReference type="EC" id="2.7.7.23"/>
    </reaction>
</comment>
<dbReference type="SUPFAM" id="SSF51161">
    <property type="entry name" value="Trimeric LpxA-like enzymes"/>
    <property type="match status" value="1"/>
</dbReference>
<evidence type="ECO:0000256" key="17">
    <source>
        <dbReference type="ARBA" id="ARBA00049628"/>
    </source>
</evidence>
<accession>A0ABU5L8R6</accession>
<feature type="binding site" evidence="18">
    <location>
        <position position="332"/>
    </location>
    <ligand>
        <name>UDP-N-acetyl-alpha-D-glucosamine</name>
        <dbReference type="ChEBI" id="CHEBI:57705"/>
    </ligand>
</feature>
<evidence type="ECO:0000256" key="9">
    <source>
        <dbReference type="ARBA" id="ARBA00022842"/>
    </source>
</evidence>
<evidence type="ECO:0000259" key="19">
    <source>
        <dbReference type="Pfam" id="PF12804"/>
    </source>
</evidence>
<evidence type="ECO:0000256" key="10">
    <source>
        <dbReference type="ARBA" id="ARBA00022960"/>
    </source>
</evidence>
<evidence type="ECO:0000256" key="14">
    <source>
        <dbReference type="ARBA" id="ARBA00023316"/>
    </source>
</evidence>
<feature type="binding site" evidence="18">
    <location>
        <position position="225"/>
    </location>
    <ligand>
        <name>Mg(2+)</name>
        <dbReference type="ChEBI" id="CHEBI:18420"/>
    </ligand>
</feature>
<comment type="similarity">
    <text evidence="2 18">In the C-terminal section; belongs to the transferase hexapeptide repeat family.</text>
</comment>
<feature type="region of interest" description="N-acetyltransferase" evidence="18">
    <location>
        <begin position="249"/>
        <end position="435"/>
    </location>
</feature>
<feature type="region of interest" description="Linker" evidence="18">
    <location>
        <begin position="228"/>
        <end position="248"/>
    </location>
</feature>
<dbReference type="Pfam" id="PF14602">
    <property type="entry name" value="Hexapep_2"/>
    <property type="match status" value="1"/>
</dbReference>
<dbReference type="RefSeq" id="WP_322497978.1">
    <property type="nucleotide sequence ID" value="NZ_JARGYT010000057.1"/>
</dbReference>
<dbReference type="Pfam" id="PF00132">
    <property type="entry name" value="Hexapep"/>
    <property type="match status" value="1"/>
</dbReference>
<evidence type="ECO:0000313" key="21">
    <source>
        <dbReference type="Proteomes" id="UP001293791"/>
    </source>
</evidence>
<comment type="caution">
    <text evidence="18">Lacks conserved residue(s) required for the propagation of feature annotation.</text>
</comment>
<feature type="binding site" evidence="18">
    <location>
        <position position="105"/>
    </location>
    <ligand>
        <name>Mg(2+)</name>
        <dbReference type="ChEBI" id="CHEBI:18420"/>
    </ligand>
</feature>
<evidence type="ECO:0000313" key="20">
    <source>
        <dbReference type="EMBL" id="MDZ5762516.1"/>
    </source>
</evidence>
<evidence type="ECO:0000256" key="4">
    <source>
        <dbReference type="ARBA" id="ARBA00022490"/>
    </source>
</evidence>
<feature type="binding site" evidence="18">
    <location>
        <position position="358"/>
    </location>
    <ligand>
        <name>UDP-N-acetyl-alpha-D-glucosamine</name>
        <dbReference type="ChEBI" id="CHEBI:57705"/>
    </ligand>
</feature>
<evidence type="ECO:0000256" key="13">
    <source>
        <dbReference type="ARBA" id="ARBA00023315"/>
    </source>
</evidence>
<keyword evidence="7 18" id="KW-0479">Metal-binding</keyword>
<dbReference type="NCBIfam" id="TIGR01173">
    <property type="entry name" value="glmU"/>
    <property type="match status" value="1"/>
</dbReference>
<dbReference type="PANTHER" id="PTHR43584:SF3">
    <property type="entry name" value="BIFUNCTIONAL PROTEIN GLMU"/>
    <property type="match status" value="1"/>
</dbReference>
<name>A0ABU5L8R6_9RICK</name>
<comment type="caution">
    <text evidence="20">The sequence shown here is derived from an EMBL/GenBank/DDBJ whole genome shotgun (WGS) entry which is preliminary data.</text>
</comment>
<feature type="binding site" evidence="18">
    <location>
        <begin position="80"/>
        <end position="81"/>
    </location>
    <ligand>
        <name>UDP-N-acetyl-alpha-D-glucosamine</name>
        <dbReference type="ChEBI" id="CHEBI:57705"/>
    </ligand>
</feature>
<evidence type="ECO:0000256" key="7">
    <source>
        <dbReference type="ARBA" id="ARBA00022723"/>
    </source>
</evidence>
<evidence type="ECO:0000256" key="6">
    <source>
        <dbReference type="ARBA" id="ARBA00022695"/>
    </source>
</evidence>
<dbReference type="InterPro" id="IPR001451">
    <property type="entry name" value="Hexapep"/>
</dbReference>
<feature type="domain" description="MobA-like NTP transferase" evidence="19">
    <location>
        <begin position="5"/>
        <end position="131"/>
    </location>
</feature>
<evidence type="ECO:0000256" key="2">
    <source>
        <dbReference type="ARBA" id="ARBA00007707"/>
    </source>
</evidence>
<evidence type="ECO:0000256" key="18">
    <source>
        <dbReference type="HAMAP-Rule" id="MF_01631"/>
    </source>
</evidence>
<comment type="function">
    <text evidence="17 18">Catalyzes the last two sequential reactions in the de novo biosynthetic pathway for UDP-N-acetylglucosamine (UDP-GlcNAc). The C-terminal domain catalyzes the transfer of acetyl group from acetyl coenzyme A to glucosamine-1-phosphate (GlcN-1-P) to produce N-acetylglucosamine-1-phosphate (GlcNAc-1-P), which is converted into UDP-GlcNAc by the transfer of uridine 5-monophosphate (from uridine 5-triphosphate), a reaction catalyzed by the N-terminal domain.</text>
</comment>
<dbReference type="InterPro" id="IPR038009">
    <property type="entry name" value="GlmU_C_LbH"/>
</dbReference>
<comment type="cofactor">
    <cofactor evidence="18">
        <name>Mg(2+)</name>
        <dbReference type="ChEBI" id="CHEBI:18420"/>
    </cofactor>
    <text evidence="18">Binds 1 Mg(2+) ion per subunit.</text>
</comment>
<feature type="binding site" evidence="18">
    <location>
        <position position="152"/>
    </location>
    <ligand>
        <name>UDP-N-acetyl-alpha-D-glucosamine</name>
        <dbReference type="ChEBI" id="CHEBI:57705"/>
    </ligand>
</feature>
<dbReference type="PANTHER" id="PTHR43584">
    <property type="entry name" value="NUCLEOTIDYL TRANSFERASE"/>
    <property type="match status" value="1"/>
</dbReference>
<reference evidence="20 21" key="1">
    <citation type="submission" date="2023-02" db="EMBL/GenBank/DDBJ databases">
        <title>Host association and intracellularity evolved multiple times independently in the Rickettsiales.</title>
        <authorList>
            <person name="Castelli M."/>
            <person name="Nardi T."/>
            <person name="Gammuto L."/>
            <person name="Bellinzona G."/>
            <person name="Sabaneyeva E."/>
            <person name="Potekhin A."/>
            <person name="Serra V."/>
            <person name="Petroni G."/>
            <person name="Sassera D."/>
        </authorList>
    </citation>
    <scope>NUCLEOTIDE SEQUENCE [LARGE SCALE GENOMIC DNA]</scope>
    <source>
        <strain evidence="20 21">BOD18</strain>
    </source>
</reference>
<feature type="binding site" evidence="18">
    <location>
        <position position="386"/>
    </location>
    <ligand>
        <name>acetyl-CoA</name>
        <dbReference type="ChEBI" id="CHEBI:57288"/>
    </ligand>
</feature>
<comment type="catalytic activity">
    <reaction evidence="15 18">
        <text>alpha-D-glucosamine 1-phosphate + acetyl-CoA = N-acetyl-alpha-D-glucosamine 1-phosphate + CoA + H(+)</text>
        <dbReference type="Rhea" id="RHEA:13725"/>
        <dbReference type="ChEBI" id="CHEBI:15378"/>
        <dbReference type="ChEBI" id="CHEBI:57287"/>
        <dbReference type="ChEBI" id="CHEBI:57288"/>
        <dbReference type="ChEBI" id="CHEBI:57776"/>
        <dbReference type="ChEBI" id="CHEBI:58516"/>
        <dbReference type="EC" id="2.3.1.157"/>
    </reaction>
</comment>
<keyword evidence="10 18" id="KW-0133">Cell shape</keyword>
<dbReference type="EC" id="2.7.7.23" evidence="18"/>
<feature type="region of interest" description="Pyrophosphorylase" evidence="18">
    <location>
        <begin position="1"/>
        <end position="227"/>
    </location>
</feature>
<dbReference type="CDD" id="cd03353">
    <property type="entry name" value="LbH_GlmU_C"/>
    <property type="match status" value="1"/>
</dbReference>
<evidence type="ECO:0000256" key="1">
    <source>
        <dbReference type="ARBA" id="ARBA00004496"/>
    </source>
</evidence>
<feature type="binding site" evidence="18">
    <location>
        <position position="138"/>
    </location>
    <ligand>
        <name>UDP-N-acetyl-alpha-D-glucosamine</name>
        <dbReference type="ChEBI" id="CHEBI:57705"/>
    </ligand>
</feature>
<feature type="binding site" evidence="18">
    <location>
        <position position="225"/>
    </location>
    <ligand>
        <name>UDP-N-acetyl-alpha-D-glucosamine</name>
        <dbReference type="ChEBI" id="CHEBI:57705"/>
    </ligand>
</feature>
<feature type="binding site" evidence="18">
    <location>
        <position position="314"/>
    </location>
    <ligand>
        <name>UDP-N-acetyl-alpha-D-glucosamine</name>
        <dbReference type="ChEBI" id="CHEBI:57705"/>
    </ligand>
</feature>
<proteinExistence type="inferred from homology"/>
<protein>
    <recommendedName>
        <fullName evidence="18">Bifunctional protein GlmU</fullName>
    </recommendedName>
    <domain>
        <recommendedName>
            <fullName evidence="18">UDP-N-acetylglucosamine pyrophosphorylase</fullName>
            <ecNumber evidence="18">2.7.7.23</ecNumber>
        </recommendedName>
        <alternativeName>
            <fullName evidence="18">N-acetylglucosamine-1-phosphate uridyltransferase</fullName>
        </alternativeName>
    </domain>
    <domain>
        <recommendedName>
            <fullName evidence="18">Glucosamine-1-phosphate N-acetyltransferase</fullName>
            <ecNumber evidence="18">2.3.1.157</ecNumber>
        </recommendedName>
    </domain>
</protein>
<evidence type="ECO:0000256" key="3">
    <source>
        <dbReference type="ARBA" id="ARBA00007947"/>
    </source>
</evidence>
<dbReference type="InterPro" id="IPR025877">
    <property type="entry name" value="MobA-like_NTP_Trfase"/>
</dbReference>
<comment type="pathway">
    <text evidence="18">Bacterial outer membrane biogenesis; LPS lipid A biosynthesis.</text>
</comment>
<dbReference type="EMBL" id="JARGYT010000057">
    <property type="protein sequence ID" value="MDZ5762516.1"/>
    <property type="molecule type" value="Genomic_DNA"/>
</dbReference>
<dbReference type="SUPFAM" id="SSF53448">
    <property type="entry name" value="Nucleotide-diphospho-sugar transferases"/>
    <property type="match status" value="1"/>
</dbReference>
<dbReference type="Gene3D" id="3.90.550.10">
    <property type="entry name" value="Spore Coat Polysaccharide Biosynthesis Protein SpsA, Chain A"/>
    <property type="match status" value="1"/>
</dbReference>
<keyword evidence="5 18" id="KW-0808">Transferase</keyword>
<dbReference type="Pfam" id="PF12804">
    <property type="entry name" value="NTP_transf_3"/>
    <property type="match status" value="1"/>
</dbReference>
<keyword evidence="21" id="KW-1185">Reference proteome</keyword>
<dbReference type="InterPro" id="IPR050065">
    <property type="entry name" value="GlmU-like"/>
</dbReference>
<feature type="binding site" evidence="18">
    <location>
        <position position="22"/>
    </location>
    <ligand>
        <name>UDP-N-acetyl-alpha-D-glucosamine</name>
        <dbReference type="ChEBI" id="CHEBI:57705"/>
    </ligand>
</feature>
<comment type="similarity">
    <text evidence="3 18">In the N-terminal section; belongs to the N-acetylglucosamine-1-phosphate uridyltransferase family.</text>
</comment>
<dbReference type="Proteomes" id="UP001293791">
    <property type="component" value="Unassembled WGS sequence"/>
</dbReference>
<feature type="binding site" evidence="18">
    <location>
        <position position="167"/>
    </location>
    <ligand>
        <name>UDP-N-acetyl-alpha-D-glucosamine</name>
        <dbReference type="ChEBI" id="CHEBI:57705"/>
    </ligand>
</feature>
<gene>
    <name evidence="18" type="primary">glmU</name>
    <name evidence="20" type="ORF">Cyrtocomes_00903</name>
</gene>
<dbReference type="EC" id="2.3.1.157" evidence="18"/>